<dbReference type="Pfam" id="PF09731">
    <property type="entry name" value="Mitofilin"/>
    <property type="match status" value="1"/>
</dbReference>
<protein>
    <recommendedName>
        <fullName evidence="9">Mitofilin</fullName>
    </recommendedName>
</protein>
<accession>A0A7S1DR10</accession>
<sequence>MLVPEGGGMFSEMIGSARASLQSEFRDTSMPGEGGGAVGLLRRAQFLVNRGDIRGALDQLAHLEGRPAQAVSGWVESARQRLIVMQALRLLKAHVGAQSLGIDAGST</sequence>
<evidence type="ECO:0000256" key="3">
    <source>
        <dbReference type="ARBA" id="ARBA00022692"/>
    </source>
</evidence>
<evidence type="ECO:0008006" key="9">
    <source>
        <dbReference type="Google" id="ProtNLM"/>
    </source>
</evidence>
<comment type="subcellular location">
    <subcellularLocation>
        <location evidence="1">Mitochondrion inner membrane</location>
    </subcellularLocation>
</comment>
<dbReference type="GO" id="GO:0042407">
    <property type="term" value="P:cristae formation"/>
    <property type="evidence" value="ECO:0007669"/>
    <property type="project" value="TreeGrafter"/>
</dbReference>
<evidence type="ECO:0000256" key="4">
    <source>
        <dbReference type="ARBA" id="ARBA00022792"/>
    </source>
</evidence>
<evidence type="ECO:0000256" key="5">
    <source>
        <dbReference type="ARBA" id="ARBA00022989"/>
    </source>
</evidence>
<evidence type="ECO:0000256" key="1">
    <source>
        <dbReference type="ARBA" id="ARBA00004273"/>
    </source>
</evidence>
<evidence type="ECO:0000256" key="6">
    <source>
        <dbReference type="ARBA" id="ARBA00023128"/>
    </source>
</evidence>
<evidence type="ECO:0000313" key="8">
    <source>
        <dbReference type="EMBL" id="CAD8955287.1"/>
    </source>
</evidence>
<name>A0A7S1DR10_HEMAN</name>
<keyword evidence="3" id="KW-0812">Transmembrane</keyword>
<keyword evidence="7" id="KW-0472">Membrane</keyword>
<gene>
    <name evidence="8" type="ORF">HAND00432_LOCUS9825</name>
</gene>
<keyword evidence="6" id="KW-0496">Mitochondrion</keyword>
<dbReference type="GO" id="GO:0061617">
    <property type="term" value="C:MICOS complex"/>
    <property type="evidence" value="ECO:0007669"/>
    <property type="project" value="TreeGrafter"/>
</dbReference>
<dbReference type="PANTHER" id="PTHR15415:SF7">
    <property type="entry name" value="MICOS COMPLEX SUBUNIT MIC60"/>
    <property type="match status" value="1"/>
</dbReference>
<comment type="similarity">
    <text evidence="2">Belongs to the MICOS complex subunit Mic60 family.</text>
</comment>
<organism evidence="8">
    <name type="scientific">Hemiselmis andersenii</name>
    <name type="common">Cryptophyte alga</name>
    <dbReference type="NCBI Taxonomy" id="464988"/>
    <lineage>
        <taxon>Eukaryota</taxon>
        <taxon>Cryptophyceae</taxon>
        <taxon>Cryptomonadales</taxon>
        <taxon>Hemiselmidaceae</taxon>
        <taxon>Hemiselmis</taxon>
    </lineage>
</organism>
<dbReference type="EMBL" id="HBFX01016298">
    <property type="protein sequence ID" value="CAD8955287.1"/>
    <property type="molecule type" value="Transcribed_RNA"/>
</dbReference>
<keyword evidence="4" id="KW-0999">Mitochondrion inner membrane</keyword>
<evidence type="ECO:0000256" key="7">
    <source>
        <dbReference type="ARBA" id="ARBA00023136"/>
    </source>
</evidence>
<reference evidence="8" key="1">
    <citation type="submission" date="2021-01" db="EMBL/GenBank/DDBJ databases">
        <authorList>
            <person name="Corre E."/>
            <person name="Pelletier E."/>
            <person name="Niang G."/>
            <person name="Scheremetjew M."/>
            <person name="Finn R."/>
            <person name="Kale V."/>
            <person name="Holt S."/>
            <person name="Cochrane G."/>
            <person name="Meng A."/>
            <person name="Brown T."/>
            <person name="Cohen L."/>
        </authorList>
    </citation>
    <scope>NUCLEOTIDE SEQUENCE</scope>
    <source>
        <strain evidence="8">CCMP644</strain>
    </source>
</reference>
<evidence type="ECO:0000256" key="2">
    <source>
        <dbReference type="ARBA" id="ARBA00010877"/>
    </source>
</evidence>
<proteinExistence type="inferred from homology"/>
<keyword evidence="5" id="KW-1133">Transmembrane helix</keyword>
<dbReference type="AlphaFoldDB" id="A0A7S1DR10"/>
<dbReference type="InterPro" id="IPR019133">
    <property type="entry name" value="MIC60"/>
</dbReference>
<dbReference type="PANTHER" id="PTHR15415">
    <property type="entry name" value="MITOFILIN"/>
    <property type="match status" value="1"/>
</dbReference>